<feature type="active site" evidence="5">
    <location>
        <position position="412"/>
    </location>
</feature>
<proteinExistence type="inferred from homology"/>
<dbReference type="GO" id="GO:0032259">
    <property type="term" value="P:methylation"/>
    <property type="evidence" value="ECO:0007669"/>
    <property type="project" value="UniProtKB-KW"/>
</dbReference>
<dbReference type="OMA" id="CCYWSPA"/>
<dbReference type="PANTHER" id="PTHR10629">
    <property type="entry name" value="CYTOSINE-SPECIFIC METHYLTRANSFERASE"/>
    <property type="match status" value="1"/>
</dbReference>
<sequence>MRNSLRAEAVVKSAWGADAEDTQIEAESAVIENRLRDLPDRLRQGLIIIDQDDDEDEEEHEREAIPALADIIDLTDDAPGPEQRSKDQPVRNPPIPSHESLEFYYFDGLIKIERGSTVEIQALEQPQLFKTSFLHVQHIFRTSDGVKLHGIPLTRMRNLRGRLPRLRNEVAMILHVDNDDKRPEEVQAAIEVSVADVIKIRHCHFTNADFPQHRTVLGIHKSITDLEQYGVLMCRWRCIFRYRNSATRIAHFGQTKSKGRCNAAPVEYVIEHLNARQASKKRFEVSEAGRFNVWRGGKVRGGDYDPENKNSPITGPLVQLDAKADSEVVLIEKKPGQKYTFGDMFCGAGGASCGAQKAGFHIKIACDHHLGACRTYSKVFPEADLVMSDIFDFITRDTAKTRVDVLHLSPPCQFWSPAHTCAGANDDANIAVLFSCHELIRELRPRIFTLEQTFGILLPKFEYYFNALVHGFTRNDYSVRWKVVDLVDWGSPAARKRLVMIGSCPGEALPPFPRATHVAPGGGGKGKWKRRRRSHVTVAKMLGRIPRDAWRHDDMHRPREMARKRLARWDADVTLRRCITTNGGYGNYHPSGRRDFTLREYATLQTFPVGYPFQNPDRKRQIGNAFPPKAVKALYAHLRGWLEGQDRVYAVENEPVDRDDPDVSFFDLGSSDDEDDDGDEDEDVEYVGSQRLPSPSIGSNRGGEEEEEESDEDMDLDYGPCIDVNQGPHVWPPIDLTTADDDDDDDGSGGTDDNARAWVDLTGEDK</sequence>
<dbReference type="Proteomes" id="UP000054516">
    <property type="component" value="Unassembled WGS sequence"/>
</dbReference>
<dbReference type="PROSITE" id="PS51679">
    <property type="entry name" value="SAM_MT_C5"/>
    <property type="match status" value="1"/>
</dbReference>
<protein>
    <recommendedName>
        <fullName evidence="1">DNA (cytosine-5-)-methyltransferase</fullName>
        <ecNumber evidence="1">2.1.1.37</ecNumber>
    </recommendedName>
</protein>
<dbReference type="GO" id="GO:0003677">
    <property type="term" value="F:DNA binding"/>
    <property type="evidence" value="ECO:0007669"/>
    <property type="project" value="TreeGrafter"/>
</dbReference>
<feature type="compositionally biased region" description="Acidic residues" evidence="6">
    <location>
        <begin position="738"/>
        <end position="747"/>
    </location>
</feature>
<reference evidence="7" key="1">
    <citation type="submission" date="2016-03" db="EMBL/GenBank/DDBJ databases">
        <title>Draft genome sequence of Rosellinia necatrix.</title>
        <authorList>
            <person name="Kanematsu S."/>
        </authorList>
    </citation>
    <scope>NUCLEOTIDE SEQUENCE [LARGE SCALE GENOMIC DNA]</scope>
    <source>
        <strain evidence="7">W97</strain>
    </source>
</reference>
<dbReference type="EMBL" id="DF977531">
    <property type="protein sequence ID" value="GAP92566.2"/>
    <property type="molecule type" value="Genomic_DNA"/>
</dbReference>
<dbReference type="PANTHER" id="PTHR10629:SF52">
    <property type="entry name" value="DNA (CYTOSINE-5)-METHYLTRANSFERASE 1"/>
    <property type="match status" value="1"/>
</dbReference>
<keyword evidence="2 5" id="KW-0489">Methyltransferase</keyword>
<evidence type="ECO:0000313" key="7">
    <source>
        <dbReference type="EMBL" id="GAP92566.2"/>
    </source>
</evidence>
<dbReference type="EC" id="2.1.1.37" evidence="1"/>
<feature type="region of interest" description="Disordered" evidence="6">
    <location>
        <begin position="653"/>
        <end position="766"/>
    </location>
</feature>
<dbReference type="OrthoDB" id="414133at2759"/>
<feature type="compositionally biased region" description="Acidic residues" evidence="6">
    <location>
        <begin position="670"/>
        <end position="685"/>
    </location>
</feature>
<dbReference type="Gene3D" id="3.40.50.150">
    <property type="entry name" value="Vaccinia Virus protein VP39"/>
    <property type="match status" value="1"/>
</dbReference>
<gene>
    <name evidence="7" type="ORF">SAMD00023353_8600260</name>
</gene>
<comment type="similarity">
    <text evidence="5">Belongs to the class I-like SAM-binding methyltransferase superfamily. C5-methyltransferase family.</text>
</comment>
<dbReference type="Pfam" id="PF00145">
    <property type="entry name" value="DNA_methylase"/>
    <property type="match status" value="1"/>
</dbReference>
<dbReference type="Gene3D" id="3.90.120.10">
    <property type="entry name" value="DNA Methylase, subunit A, domain 2"/>
    <property type="match status" value="1"/>
</dbReference>
<keyword evidence="3 5" id="KW-0808">Transferase</keyword>
<keyword evidence="8" id="KW-1185">Reference proteome</keyword>
<dbReference type="PRINTS" id="PR00105">
    <property type="entry name" value="C5METTRFRASE"/>
</dbReference>
<feature type="region of interest" description="Disordered" evidence="6">
    <location>
        <begin position="73"/>
        <end position="96"/>
    </location>
</feature>
<dbReference type="InterPro" id="IPR029063">
    <property type="entry name" value="SAM-dependent_MTases_sf"/>
</dbReference>
<evidence type="ECO:0000313" key="8">
    <source>
        <dbReference type="Proteomes" id="UP000054516"/>
    </source>
</evidence>
<evidence type="ECO:0000256" key="3">
    <source>
        <dbReference type="ARBA" id="ARBA00022679"/>
    </source>
</evidence>
<evidence type="ECO:0000256" key="2">
    <source>
        <dbReference type="ARBA" id="ARBA00022603"/>
    </source>
</evidence>
<name>A0A1W2TVA7_ROSNE</name>
<feature type="compositionally biased region" description="Acidic residues" evidence="6">
    <location>
        <begin position="704"/>
        <end position="716"/>
    </location>
</feature>
<dbReference type="GO" id="GO:0003886">
    <property type="term" value="F:DNA (cytosine-5-)-methyltransferase activity"/>
    <property type="evidence" value="ECO:0007669"/>
    <property type="project" value="UniProtKB-EC"/>
</dbReference>
<evidence type="ECO:0000256" key="1">
    <source>
        <dbReference type="ARBA" id="ARBA00011975"/>
    </source>
</evidence>
<evidence type="ECO:0000256" key="4">
    <source>
        <dbReference type="ARBA" id="ARBA00022691"/>
    </source>
</evidence>
<evidence type="ECO:0000256" key="6">
    <source>
        <dbReference type="SAM" id="MobiDB-lite"/>
    </source>
</evidence>
<evidence type="ECO:0000256" key="5">
    <source>
        <dbReference type="PROSITE-ProRule" id="PRU01016"/>
    </source>
</evidence>
<dbReference type="STRING" id="77044.A0A1W2TVA7"/>
<dbReference type="SUPFAM" id="SSF53335">
    <property type="entry name" value="S-adenosyl-L-methionine-dependent methyltransferases"/>
    <property type="match status" value="1"/>
</dbReference>
<dbReference type="InterPro" id="IPR050390">
    <property type="entry name" value="C5-Methyltransferase"/>
</dbReference>
<organism evidence="7">
    <name type="scientific">Rosellinia necatrix</name>
    <name type="common">White root-rot fungus</name>
    <dbReference type="NCBI Taxonomy" id="77044"/>
    <lineage>
        <taxon>Eukaryota</taxon>
        <taxon>Fungi</taxon>
        <taxon>Dikarya</taxon>
        <taxon>Ascomycota</taxon>
        <taxon>Pezizomycotina</taxon>
        <taxon>Sordariomycetes</taxon>
        <taxon>Xylariomycetidae</taxon>
        <taxon>Xylariales</taxon>
        <taxon>Xylariaceae</taxon>
        <taxon>Rosellinia</taxon>
    </lineage>
</organism>
<keyword evidence="4 5" id="KW-0949">S-adenosyl-L-methionine</keyword>
<dbReference type="AlphaFoldDB" id="A0A1W2TVA7"/>
<dbReference type="GO" id="GO:0005634">
    <property type="term" value="C:nucleus"/>
    <property type="evidence" value="ECO:0007669"/>
    <property type="project" value="TreeGrafter"/>
</dbReference>
<dbReference type="GO" id="GO:0044027">
    <property type="term" value="P:negative regulation of gene expression via chromosomal CpG island methylation"/>
    <property type="evidence" value="ECO:0007669"/>
    <property type="project" value="TreeGrafter"/>
</dbReference>
<dbReference type="InterPro" id="IPR001525">
    <property type="entry name" value="C5_MeTfrase"/>
</dbReference>
<accession>A0A1W2TVA7</accession>